<dbReference type="EMBL" id="KQ947407">
    <property type="protein sequence ID" value="KUJ21982.1"/>
    <property type="molecule type" value="Genomic_DNA"/>
</dbReference>
<evidence type="ECO:0000256" key="3">
    <source>
        <dbReference type="ARBA" id="ARBA00022741"/>
    </source>
</evidence>
<name>A0A194XQG8_MOLSC</name>
<comment type="similarity">
    <text evidence="1">Belongs to the methylthioribose kinase family.</text>
</comment>
<dbReference type="STRING" id="149040.A0A194XQG8"/>
<accession>A0A194XQG8</accession>
<gene>
    <name evidence="7" type="ORF">LY89DRAFT_778327</name>
</gene>
<feature type="domain" description="Aminoglycoside phosphotransferase" evidence="6">
    <location>
        <begin position="75"/>
        <end position="275"/>
    </location>
</feature>
<evidence type="ECO:0000259" key="6">
    <source>
        <dbReference type="Pfam" id="PF01636"/>
    </source>
</evidence>
<dbReference type="Gene3D" id="3.90.1200.10">
    <property type="match status" value="1"/>
</dbReference>
<evidence type="ECO:0000256" key="4">
    <source>
        <dbReference type="ARBA" id="ARBA00022777"/>
    </source>
</evidence>
<dbReference type="InterPro" id="IPR002575">
    <property type="entry name" value="Aminoglycoside_PTrfase"/>
</dbReference>
<keyword evidence="4" id="KW-0418">Kinase</keyword>
<evidence type="ECO:0000256" key="2">
    <source>
        <dbReference type="ARBA" id="ARBA00022679"/>
    </source>
</evidence>
<dbReference type="RefSeq" id="XP_018076337.1">
    <property type="nucleotide sequence ID" value="XM_018222201.1"/>
</dbReference>
<dbReference type="GO" id="GO:0005524">
    <property type="term" value="F:ATP binding"/>
    <property type="evidence" value="ECO:0007669"/>
    <property type="project" value="UniProtKB-KW"/>
</dbReference>
<proteinExistence type="inferred from homology"/>
<evidence type="ECO:0000313" key="7">
    <source>
        <dbReference type="EMBL" id="KUJ21982.1"/>
    </source>
</evidence>
<evidence type="ECO:0000256" key="5">
    <source>
        <dbReference type="ARBA" id="ARBA00022840"/>
    </source>
</evidence>
<keyword evidence="8" id="KW-1185">Reference proteome</keyword>
<evidence type="ECO:0000313" key="8">
    <source>
        <dbReference type="Proteomes" id="UP000070700"/>
    </source>
</evidence>
<sequence>MATETPDEIATKVQASLENGPFACSSLVKLTGGTANFVYRGTLKTKLEDGTETVVVKHTEGYVASSPGFKLTDSRCEYERTILTDLHSFPTLVHAGIEVQTPHLYHFDKDTNTQVYSDLPSSLDLKTYVLTHAASVTKLQCERLGYALGAWCKAFHVWGNSEERREVREEMKGNKAMRDLKFVINYQRLIASIESFPEILEEKRDLFEDVAQSVTKELNEKEGDLIHGDFWSGNVLLPSGPIPESSDKQLKVFVIDWEMSQLSIPAFDLGQMIAELYELKHFKNYDAGVWLIESFIKGYGEMDEEMKWKTIIHTGAHLICWGTRVAGWGSKEQQEDVVRVGKQWIINGWERKKDAFEGMVLGRLFNEN</sequence>
<reference evidence="7 8" key="1">
    <citation type="submission" date="2015-10" db="EMBL/GenBank/DDBJ databases">
        <title>Full genome of DAOMC 229536 Phialocephala scopiformis, a fungal endophyte of spruce producing the potent anti-insectan compound rugulosin.</title>
        <authorList>
            <consortium name="DOE Joint Genome Institute"/>
            <person name="Walker A.K."/>
            <person name="Frasz S.L."/>
            <person name="Seifert K.A."/>
            <person name="Miller J.D."/>
            <person name="Mondo S.J."/>
            <person name="Labutti K."/>
            <person name="Lipzen A."/>
            <person name="Dockter R."/>
            <person name="Kennedy M."/>
            <person name="Grigoriev I.V."/>
            <person name="Spatafora J.W."/>
        </authorList>
    </citation>
    <scope>NUCLEOTIDE SEQUENCE [LARGE SCALE GENOMIC DNA]</scope>
    <source>
        <strain evidence="7 8">CBS 120377</strain>
    </source>
</reference>
<dbReference type="PANTHER" id="PTHR34273:SF2">
    <property type="entry name" value="METHYLTHIORIBOSE KINASE"/>
    <property type="match status" value="1"/>
</dbReference>
<dbReference type="Gene3D" id="3.30.200.20">
    <property type="entry name" value="Phosphorylase Kinase, domain 1"/>
    <property type="match status" value="1"/>
</dbReference>
<dbReference type="KEGG" id="psco:LY89DRAFT_778327"/>
<protein>
    <recommendedName>
        <fullName evidence="6">Aminoglycoside phosphotransferase domain-containing protein</fullName>
    </recommendedName>
</protein>
<keyword evidence="5" id="KW-0067">ATP-binding</keyword>
<dbReference type="Pfam" id="PF01636">
    <property type="entry name" value="APH"/>
    <property type="match status" value="1"/>
</dbReference>
<dbReference type="GO" id="GO:0016301">
    <property type="term" value="F:kinase activity"/>
    <property type="evidence" value="ECO:0007669"/>
    <property type="project" value="UniProtKB-KW"/>
</dbReference>
<organism evidence="7 8">
    <name type="scientific">Mollisia scopiformis</name>
    <name type="common">Conifer needle endophyte fungus</name>
    <name type="synonym">Phialocephala scopiformis</name>
    <dbReference type="NCBI Taxonomy" id="149040"/>
    <lineage>
        <taxon>Eukaryota</taxon>
        <taxon>Fungi</taxon>
        <taxon>Dikarya</taxon>
        <taxon>Ascomycota</taxon>
        <taxon>Pezizomycotina</taxon>
        <taxon>Leotiomycetes</taxon>
        <taxon>Helotiales</taxon>
        <taxon>Mollisiaceae</taxon>
        <taxon>Mollisia</taxon>
    </lineage>
</organism>
<dbReference type="InParanoid" id="A0A194XQG8"/>
<keyword evidence="3" id="KW-0547">Nucleotide-binding</keyword>
<dbReference type="AlphaFoldDB" id="A0A194XQG8"/>
<dbReference type="PANTHER" id="PTHR34273">
    <property type="entry name" value="METHYLTHIORIBOSE KINASE"/>
    <property type="match status" value="1"/>
</dbReference>
<dbReference type="SUPFAM" id="SSF56112">
    <property type="entry name" value="Protein kinase-like (PK-like)"/>
    <property type="match status" value="1"/>
</dbReference>
<dbReference type="Proteomes" id="UP000070700">
    <property type="component" value="Unassembled WGS sequence"/>
</dbReference>
<dbReference type="InterPro" id="IPR011009">
    <property type="entry name" value="Kinase-like_dom_sf"/>
</dbReference>
<dbReference type="OrthoDB" id="25129at2759"/>
<evidence type="ECO:0000256" key="1">
    <source>
        <dbReference type="ARBA" id="ARBA00010165"/>
    </source>
</evidence>
<keyword evidence="2" id="KW-0808">Transferase</keyword>
<dbReference type="GeneID" id="28831927"/>